<evidence type="ECO:0000313" key="2">
    <source>
        <dbReference type="Proteomes" id="UP000283872"/>
    </source>
</evidence>
<accession>A0A3R6CMW7</accession>
<dbReference type="EMBL" id="QRVA01000051">
    <property type="protein sequence ID" value="RGS11334.1"/>
    <property type="molecule type" value="Genomic_DNA"/>
</dbReference>
<evidence type="ECO:0000313" key="1">
    <source>
        <dbReference type="EMBL" id="RGS11334.1"/>
    </source>
</evidence>
<dbReference type="Proteomes" id="UP000283872">
    <property type="component" value="Unassembled WGS sequence"/>
</dbReference>
<proteinExistence type="predicted"/>
<organism evidence="1 2">
    <name type="scientific">Segatella copri</name>
    <dbReference type="NCBI Taxonomy" id="165179"/>
    <lineage>
        <taxon>Bacteria</taxon>
        <taxon>Pseudomonadati</taxon>
        <taxon>Bacteroidota</taxon>
        <taxon>Bacteroidia</taxon>
        <taxon>Bacteroidales</taxon>
        <taxon>Prevotellaceae</taxon>
        <taxon>Segatella</taxon>
    </lineage>
</organism>
<sequence>MQQENMTDKTNTHALPAWTEVEYTALCKNPYLLTPFFIPKEAKCFTCREDGTREEERMVFLVFKSTAAPADAEWEDDPVPGEMWVRALGDDDEEIEPAKVIYLGQDIEDFIRVAAEDDQTITFDFWWRHGEVKVEKAEKTSDGFVCRKDDFGDDGLAVTLIPEDGGNPVVLRLQIPYIGFSLYDAEGNKVHGELSIPQDKVDDYTYEFVGDDNNDRFTLQLDSNRLVYMCVLRHEDHQLVVRNQRDRLSVVDQIPTEGKLSELLMNTNSALIKNRNHRWRIQIEGTTLSHEVELNVDAASLVAFAEEQMQKGMEIDELGQHLMALEQKYHFQWFWLSEDDWSHDNPVFDMFMKQLCAFSYVSQNPVQADALMARNYKRKIRRYSSMLKAHKRGELNLFEESDEVRAEYLRIFQGFHQPFVEAFEKKEEE</sequence>
<dbReference type="AlphaFoldDB" id="A0A3R6CMW7"/>
<gene>
    <name evidence="1" type="ORF">DWY11_14020</name>
</gene>
<comment type="caution">
    <text evidence="1">The sequence shown here is derived from an EMBL/GenBank/DDBJ whole genome shotgun (WGS) entry which is preliminary data.</text>
</comment>
<name>A0A3R6CMW7_9BACT</name>
<reference evidence="1 2" key="1">
    <citation type="submission" date="2018-08" db="EMBL/GenBank/DDBJ databases">
        <title>A genome reference for cultivated species of the human gut microbiota.</title>
        <authorList>
            <person name="Zou Y."/>
            <person name="Xue W."/>
            <person name="Luo G."/>
        </authorList>
    </citation>
    <scope>NUCLEOTIDE SEQUENCE [LARGE SCALE GENOMIC DNA]</scope>
    <source>
        <strain evidence="1 2">AF24-12</strain>
    </source>
</reference>
<protein>
    <submittedName>
        <fullName evidence="1">Uncharacterized protein</fullName>
    </submittedName>
</protein>